<dbReference type="PROSITE" id="PS50127">
    <property type="entry name" value="UBC_2"/>
    <property type="match status" value="1"/>
</dbReference>
<name>A0AAV5EVK8_ELECO</name>
<evidence type="ECO:0000313" key="3">
    <source>
        <dbReference type="Proteomes" id="UP001054889"/>
    </source>
</evidence>
<proteinExistence type="predicted"/>
<reference evidence="2" key="1">
    <citation type="journal article" date="2018" name="DNA Res.">
        <title>Multiple hybrid de novo genome assembly of finger millet, an orphan allotetraploid crop.</title>
        <authorList>
            <person name="Hatakeyama M."/>
            <person name="Aluri S."/>
            <person name="Balachadran M.T."/>
            <person name="Sivarajan S.R."/>
            <person name="Patrignani A."/>
            <person name="Gruter S."/>
            <person name="Poveda L."/>
            <person name="Shimizu-Inatsugi R."/>
            <person name="Baeten J."/>
            <person name="Francoijs K.J."/>
            <person name="Nataraja K.N."/>
            <person name="Reddy Y.A.N."/>
            <person name="Phadnis S."/>
            <person name="Ravikumar R.L."/>
            <person name="Schlapbach R."/>
            <person name="Sreeman S.M."/>
            <person name="Shimizu K.K."/>
        </authorList>
    </citation>
    <scope>NUCLEOTIDE SEQUENCE</scope>
</reference>
<organism evidence="2 3">
    <name type="scientific">Eleusine coracana subsp. coracana</name>
    <dbReference type="NCBI Taxonomy" id="191504"/>
    <lineage>
        <taxon>Eukaryota</taxon>
        <taxon>Viridiplantae</taxon>
        <taxon>Streptophyta</taxon>
        <taxon>Embryophyta</taxon>
        <taxon>Tracheophyta</taxon>
        <taxon>Spermatophyta</taxon>
        <taxon>Magnoliopsida</taxon>
        <taxon>Liliopsida</taxon>
        <taxon>Poales</taxon>
        <taxon>Poaceae</taxon>
        <taxon>PACMAD clade</taxon>
        <taxon>Chloridoideae</taxon>
        <taxon>Cynodonteae</taxon>
        <taxon>Eleusininae</taxon>
        <taxon>Eleusine</taxon>
    </lineage>
</organism>
<dbReference type="InterPro" id="IPR050113">
    <property type="entry name" value="Ub_conjugating_enzyme"/>
</dbReference>
<evidence type="ECO:0000259" key="1">
    <source>
        <dbReference type="PROSITE" id="PS50127"/>
    </source>
</evidence>
<dbReference type="EMBL" id="BQKI01000079">
    <property type="protein sequence ID" value="GJN26651.1"/>
    <property type="molecule type" value="Genomic_DNA"/>
</dbReference>
<feature type="domain" description="UBC core" evidence="1">
    <location>
        <begin position="1"/>
        <end position="68"/>
    </location>
</feature>
<dbReference type="Pfam" id="PF00179">
    <property type="entry name" value="UQ_con"/>
    <property type="match status" value="1"/>
</dbReference>
<keyword evidence="3" id="KW-1185">Reference proteome</keyword>
<evidence type="ECO:0000313" key="2">
    <source>
        <dbReference type="EMBL" id="GJN26651.1"/>
    </source>
</evidence>
<sequence>MCKFPAGFFHVNVYDTGRVCMSILGKAWKPSITVQQILVSVQELLDSPNTTSPAQLIINRLFAKVLKH</sequence>
<dbReference type="Proteomes" id="UP001054889">
    <property type="component" value="Unassembled WGS sequence"/>
</dbReference>
<dbReference type="AlphaFoldDB" id="A0AAV5EVK8"/>
<comment type="caution">
    <text evidence="2">The sequence shown here is derived from an EMBL/GenBank/DDBJ whole genome shotgun (WGS) entry which is preliminary data.</text>
</comment>
<reference evidence="2" key="2">
    <citation type="submission" date="2021-12" db="EMBL/GenBank/DDBJ databases">
        <title>Resequencing data analysis of finger millet.</title>
        <authorList>
            <person name="Hatakeyama M."/>
            <person name="Aluri S."/>
            <person name="Balachadran M.T."/>
            <person name="Sivarajan S.R."/>
            <person name="Poveda L."/>
            <person name="Shimizu-Inatsugi R."/>
            <person name="Schlapbach R."/>
            <person name="Sreeman S.M."/>
            <person name="Shimizu K.K."/>
        </authorList>
    </citation>
    <scope>NUCLEOTIDE SEQUENCE</scope>
</reference>
<protein>
    <recommendedName>
        <fullName evidence="1">UBC core domain-containing protein</fullName>
    </recommendedName>
</protein>
<dbReference type="InterPro" id="IPR016135">
    <property type="entry name" value="UBQ-conjugating_enzyme/RWD"/>
</dbReference>
<accession>A0AAV5EVK8</accession>
<gene>
    <name evidence="2" type="primary">gb14600</name>
    <name evidence="2" type="ORF">PR202_gb14600</name>
</gene>
<dbReference type="InterPro" id="IPR000608">
    <property type="entry name" value="UBC"/>
</dbReference>
<dbReference type="SUPFAM" id="SSF54495">
    <property type="entry name" value="UBC-like"/>
    <property type="match status" value="1"/>
</dbReference>
<dbReference type="PANTHER" id="PTHR24067">
    <property type="entry name" value="UBIQUITIN-CONJUGATING ENZYME E2"/>
    <property type="match status" value="1"/>
</dbReference>
<dbReference type="Gene3D" id="3.10.110.10">
    <property type="entry name" value="Ubiquitin Conjugating Enzyme"/>
    <property type="match status" value="1"/>
</dbReference>